<proteinExistence type="predicted"/>
<evidence type="ECO:0000313" key="2">
    <source>
        <dbReference type="Proteomes" id="UP000007800"/>
    </source>
</evidence>
<evidence type="ECO:0000313" key="1">
    <source>
        <dbReference type="EMBL" id="EER19526.1"/>
    </source>
</evidence>
<name>C5K7J1_PERM5</name>
<protein>
    <recommendedName>
        <fullName evidence="3">Integrase catalytic domain-containing protein</fullName>
    </recommendedName>
</protein>
<dbReference type="InterPro" id="IPR012337">
    <property type="entry name" value="RNaseH-like_sf"/>
</dbReference>
<accession>C5K7J1</accession>
<dbReference type="RefSeq" id="XP_002787730.1">
    <property type="nucleotide sequence ID" value="XM_002787684.1"/>
</dbReference>
<dbReference type="Gene3D" id="3.30.420.10">
    <property type="entry name" value="Ribonuclease H-like superfamily/Ribonuclease H"/>
    <property type="match status" value="1"/>
</dbReference>
<dbReference type="InterPro" id="IPR036397">
    <property type="entry name" value="RNaseH_sf"/>
</dbReference>
<evidence type="ECO:0008006" key="3">
    <source>
        <dbReference type="Google" id="ProtNLM"/>
    </source>
</evidence>
<sequence length="166" mass="19098">MGFDILPQITAKNTSLSNGRIERLHRTMEEYLRSHVRCDQIAYGVFHRTVAEFLRMYNTTPLRGGKSAHDKVFTFPANCDRFRPVQTRPEYDLLCKDPRETWGPGFLVDSPVLLRVMRPTNKLSRRWVPATIADRLGKKTYSLVGMPGKFDLKDLKPLADSRFGDP</sequence>
<dbReference type="OrthoDB" id="95964at2759"/>
<keyword evidence="2" id="KW-1185">Reference proteome</keyword>
<dbReference type="GO" id="GO:0003676">
    <property type="term" value="F:nucleic acid binding"/>
    <property type="evidence" value="ECO:0007669"/>
    <property type="project" value="InterPro"/>
</dbReference>
<dbReference type="EMBL" id="GG671079">
    <property type="protein sequence ID" value="EER19526.1"/>
    <property type="molecule type" value="Genomic_DNA"/>
</dbReference>
<gene>
    <name evidence="1" type="ORF">Pmar_PMAR012507</name>
</gene>
<organism evidence="2">
    <name type="scientific">Perkinsus marinus (strain ATCC 50983 / TXsc)</name>
    <dbReference type="NCBI Taxonomy" id="423536"/>
    <lineage>
        <taxon>Eukaryota</taxon>
        <taxon>Sar</taxon>
        <taxon>Alveolata</taxon>
        <taxon>Perkinsozoa</taxon>
        <taxon>Perkinsea</taxon>
        <taxon>Perkinsida</taxon>
        <taxon>Perkinsidae</taxon>
        <taxon>Perkinsus</taxon>
    </lineage>
</organism>
<reference evidence="1 2" key="1">
    <citation type="submission" date="2008-07" db="EMBL/GenBank/DDBJ databases">
        <authorList>
            <person name="El-Sayed N."/>
            <person name="Caler E."/>
            <person name="Inman J."/>
            <person name="Amedeo P."/>
            <person name="Hass B."/>
            <person name="Wortman J."/>
        </authorList>
    </citation>
    <scope>NUCLEOTIDE SEQUENCE [LARGE SCALE GENOMIC DNA]</scope>
    <source>
        <strain evidence="2">ATCC 50983 / TXsc</strain>
    </source>
</reference>
<dbReference type="SUPFAM" id="SSF53098">
    <property type="entry name" value="Ribonuclease H-like"/>
    <property type="match status" value="1"/>
</dbReference>
<dbReference type="AlphaFoldDB" id="C5K7J1"/>
<dbReference type="InParanoid" id="C5K7J1"/>
<dbReference type="GeneID" id="9039787"/>
<dbReference type="Proteomes" id="UP000007800">
    <property type="component" value="Unassembled WGS sequence"/>
</dbReference>